<dbReference type="InterPro" id="IPR003495">
    <property type="entry name" value="CobW/HypB/UreG_nucleotide-bd"/>
</dbReference>
<keyword evidence="3" id="KW-0143">Chaperone</keyword>
<dbReference type="Gene3D" id="3.30.1220.10">
    <property type="entry name" value="CobW-like, C-terminal domain"/>
    <property type="match status" value="1"/>
</dbReference>
<comment type="caution">
    <text evidence="8">The sequence shown here is derived from an EMBL/GenBank/DDBJ whole genome shotgun (WGS) entry which is preliminary data.</text>
</comment>
<organism evidence="8 9">
    <name type="scientific">Candidatus Accumulibacter affinis</name>
    <dbReference type="NCBI Taxonomy" id="2954384"/>
    <lineage>
        <taxon>Bacteria</taxon>
        <taxon>Pseudomonadati</taxon>
        <taxon>Pseudomonadota</taxon>
        <taxon>Betaproteobacteria</taxon>
        <taxon>Candidatus Accumulibacter</taxon>
    </lineage>
</organism>
<dbReference type="InterPro" id="IPR051316">
    <property type="entry name" value="Zinc-reg_GTPase_activator"/>
</dbReference>
<dbReference type="Pfam" id="PF07683">
    <property type="entry name" value="CobW_C"/>
    <property type="match status" value="1"/>
</dbReference>
<gene>
    <name evidence="8" type="ORF">IPK02_09320</name>
</gene>
<dbReference type="EMBL" id="JADJOT010000008">
    <property type="protein sequence ID" value="MBK7954131.1"/>
    <property type="molecule type" value="Genomic_DNA"/>
</dbReference>
<evidence type="ECO:0000256" key="4">
    <source>
        <dbReference type="ARBA" id="ARBA00034320"/>
    </source>
</evidence>
<evidence type="ECO:0000256" key="1">
    <source>
        <dbReference type="ARBA" id="ARBA00022741"/>
    </source>
</evidence>
<dbReference type="SUPFAM" id="SSF90002">
    <property type="entry name" value="Hypothetical protein YjiA, C-terminal domain"/>
    <property type="match status" value="1"/>
</dbReference>
<evidence type="ECO:0000313" key="9">
    <source>
        <dbReference type="Proteomes" id="UP000706151"/>
    </source>
</evidence>
<feature type="domain" description="CobW C-terminal" evidence="7">
    <location>
        <begin position="285"/>
        <end position="378"/>
    </location>
</feature>
<dbReference type="PANTHER" id="PTHR13748">
    <property type="entry name" value="COBW-RELATED"/>
    <property type="match status" value="1"/>
</dbReference>
<evidence type="ECO:0000259" key="7">
    <source>
        <dbReference type="SMART" id="SM00833"/>
    </source>
</evidence>
<dbReference type="Gene3D" id="3.40.50.300">
    <property type="entry name" value="P-loop containing nucleotide triphosphate hydrolases"/>
    <property type="match status" value="1"/>
</dbReference>
<proteinExistence type="inferred from homology"/>
<comment type="catalytic activity">
    <reaction evidence="6">
        <text>GTP + H2O = GDP + phosphate + H(+)</text>
        <dbReference type="Rhea" id="RHEA:19669"/>
        <dbReference type="ChEBI" id="CHEBI:15377"/>
        <dbReference type="ChEBI" id="CHEBI:15378"/>
        <dbReference type="ChEBI" id="CHEBI:37565"/>
        <dbReference type="ChEBI" id="CHEBI:43474"/>
        <dbReference type="ChEBI" id="CHEBI:58189"/>
    </reaction>
    <physiologicalReaction direction="left-to-right" evidence="6">
        <dbReference type="Rhea" id="RHEA:19670"/>
    </physiologicalReaction>
</comment>
<accession>A0A935W397</accession>
<name>A0A935W397_9PROT</name>
<evidence type="ECO:0000313" key="8">
    <source>
        <dbReference type="EMBL" id="MBK7954131.1"/>
    </source>
</evidence>
<evidence type="ECO:0000256" key="5">
    <source>
        <dbReference type="ARBA" id="ARBA00045658"/>
    </source>
</evidence>
<dbReference type="InterPro" id="IPR036627">
    <property type="entry name" value="CobW-likC_sf"/>
</dbReference>
<sequence>MAPGAREAVVDRCRSRLEQGRERRRWHRLPRFSRSRVNQTDCAATPVTLLSGFLGAGKTTVLNALLNHAEGLRFAVVENEFGAVNIDSQLISRSSGGVIELTNGCVCCTISADLVRGLQDLASRRSSGELSFDWIIIETTGLADPGAVAQTFFAAPELRDRFLLDGIVVVVDALHAQQQLDQHSVVQRQVGFADRLLLAKCDLVSPEVIDSLADRLGGINPRAVQQRLLHGRAEAGSLLGIGGFNLDTSLLAADRHSVARFTPLTTSSSGAPRWSRRPAAPHDEISSLLLEAGEVDLERIDAFVQLLIDEFGEQLLRHKGILAIANEDRKLIFQGVQRIAGFDYGECWEPGERRCSRIVLIGQQLPEARLREIFLSCTQASR</sequence>
<dbReference type="GO" id="GO:0005737">
    <property type="term" value="C:cytoplasm"/>
    <property type="evidence" value="ECO:0007669"/>
    <property type="project" value="TreeGrafter"/>
</dbReference>
<evidence type="ECO:0000256" key="2">
    <source>
        <dbReference type="ARBA" id="ARBA00022801"/>
    </source>
</evidence>
<evidence type="ECO:0000256" key="6">
    <source>
        <dbReference type="ARBA" id="ARBA00049117"/>
    </source>
</evidence>
<keyword evidence="2" id="KW-0378">Hydrolase</keyword>
<dbReference type="Proteomes" id="UP000706151">
    <property type="component" value="Unassembled WGS sequence"/>
</dbReference>
<dbReference type="InterPro" id="IPR027417">
    <property type="entry name" value="P-loop_NTPase"/>
</dbReference>
<dbReference type="SMART" id="SM00833">
    <property type="entry name" value="CobW_C"/>
    <property type="match status" value="1"/>
</dbReference>
<dbReference type="PANTHER" id="PTHR13748:SF62">
    <property type="entry name" value="COBW DOMAIN-CONTAINING PROTEIN"/>
    <property type="match status" value="1"/>
</dbReference>
<dbReference type="AlphaFoldDB" id="A0A935W397"/>
<dbReference type="Pfam" id="PF02492">
    <property type="entry name" value="cobW"/>
    <property type="match status" value="1"/>
</dbReference>
<evidence type="ECO:0000256" key="3">
    <source>
        <dbReference type="ARBA" id="ARBA00023186"/>
    </source>
</evidence>
<dbReference type="InterPro" id="IPR011629">
    <property type="entry name" value="CobW-like_C"/>
</dbReference>
<comment type="function">
    <text evidence="5">Zinc chaperone that directly transfers zinc cofactor to target proteins, thereby activating them. Zinc is transferred from the CXCC motif in the GTPase domain to the zinc binding site in target proteins in a process requiring GTP hydrolysis.</text>
</comment>
<keyword evidence="1" id="KW-0547">Nucleotide-binding</keyword>
<comment type="similarity">
    <text evidence="4">Belongs to the SIMIBI class G3E GTPase family. ZNG1 subfamily.</text>
</comment>
<dbReference type="GO" id="GO:0000166">
    <property type="term" value="F:nucleotide binding"/>
    <property type="evidence" value="ECO:0007669"/>
    <property type="project" value="UniProtKB-KW"/>
</dbReference>
<dbReference type="SUPFAM" id="SSF52540">
    <property type="entry name" value="P-loop containing nucleoside triphosphate hydrolases"/>
    <property type="match status" value="1"/>
</dbReference>
<dbReference type="GO" id="GO:0016787">
    <property type="term" value="F:hydrolase activity"/>
    <property type="evidence" value="ECO:0007669"/>
    <property type="project" value="UniProtKB-KW"/>
</dbReference>
<reference evidence="8 9" key="1">
    <citation type="submission" date="2020-10" db="EMBL/GenBank/DDBJ databases">
        <title>Connecting structure to function with the recovery of over 1000 high-quality activated sludge metagenome-assembled genomes encoding full-length rRNA genes using long-read sequencing.</title>
        <authorList>
            <person name="Singleton C.M."/>
            <person name="Petriglieri F."/>
            <person name="Kristensen J.M."/>
            <person name="Kirkegaard R.H."/>
            <person name="Michaelsen T.Y."/>
            <person name="Andersen M.H."/>
            <person name="Karst S.M."/>
            <person name="Dueholm M.S."/>
            <person name="Nielsen P.H."/>
            <person name="Albertsen M."/>
        </authorList>
    </citation>
    <scope>NUCLEOTIDE SEQUENCE [LARGE SCALE GENOMIC DNA]</scope>
    <source>
        <strain evidence="8">Fred_18-Q3-R57-64_BAT3C.720</strain>
    </source>
</reference>
<dbReference type="CDD" id="cd03112">
    <property type="entry name" value="CobW-like"/>
    <property type="match status" value="1"/>
</dbReference>
<protein>
    <submittedName>
        <fullName evidence="8">GTP-binding protein</fullName>
    </submittedName>
</protein>